<feature type="domain" description="MRG" evidence="6">
    <location>
        <begin position="130"/>
        <end position="299"/>
    </location>
</feature>
<organism evidence="8 9">
    <name type="scientific">Spinacia oleracea</name>
    <name type="common">Spinach</name>
    <dbReference type="NCBI Taxonomy" id="3562"/>
    <lineage>
        <taxon>Eukaryota</taxon>
        <taxon>Viridiplantae</taxon>
        <taxon>Streptophyta</taxon>
        <taxon>Embryophyta</taxon>
        <taxon>Tracheophyta</taxon>
        <taxon>Spermatophyta</taxon>
        <taxon>Magnoliopsida</taxon>
        <taxon>eudicotyledons</taxon>
        <taxon>Gunneridae</taxon>
        <taxon>Pentapetalae</taxon>
        <taxon>Caryophyllales</taxon>
        <taxon>Chenopodiaceae</taxon>
        <taxon>Chenopodioideae</taxon>
        <taxon>Anserineae</taxon>
        <taxon>Spinacia</taxon>
    </lineage>
</organism>
<dbReference type="GO" id="GO:1990841">
    <property type="term" value="F:promoter-specific chromatin binding"/>
    <property type="evidence" value="ECO:0007669"/>
    <property type="project" value="UniProtKB-ARBA"/>
</dbReference>
<evidence type="ECO:0000313" key="9">
    <source>
        <dbReference type="RefSeq" id="XP_021852754.1"/>
    </source>
</evidence>
<keyword evidence="5" id="KW-0539">Nucleus</keyword>
<dbReference type="InterPro" id="IPR053820">
    <property type="entry name" value="MSL3_chromo-like"/>
</dbReference>
<dbReference type="GeneID" id="110792246"/>
<dbReference type="PIRSF" id="PIRSF038133">
    <property type="entry name" value="HAT_Nua4_EAF3/MRG15"/>
    <property type="match status" value="1"/>
</dbReference>
<dbReference type="InterPro" id="IPR016197">
    <property type="entry name" value="Chromo-like_dom_sf"/>
</dbReference>
<dbReference type="Pfam" id="PF22732">
    <property type="entry name" value="MSL3_chromo-like"/>
    <property type="match status" value="1"/>
</dbReference>
<accession>A0A9R0IR60</accession>
<dbReference type="InterPro" id="IPR026541">
    <property type="entry name" value="MRG_dom"/>
</dbReference>
<gene>
    <name evidence="9" type="primary">LOC110792246</name>
</gene>
<dbReference type="CDD" id="cd18983">
    <property type="entry name" value="CBD_MSL3_like"/>
    <property type="match status" value="1"/>
</dbReference>
<dbReference type="GO" id="GO:0006355">
    <property type="term" value="P:regulation of DNA-templated transcription"/>
    <property type="evidence" value="ECO:0007669"/>
    <property type="project" value="InterPro"/>
</dbReference>
<dbReference type="AlphaFoldDB" id="A0A9R0IR60"/>
<dbReference type="GO" id="GO:0006325">
    <property type="term" value="P:chromatin organization"/>
    <property type="evidence" value="ECO:0007669"/>
    <property type="project" value="UniProtKB-KW"/>
</dbReference>
<comment type="subcellular location">
    <subcellularLocation>
        <location evidence="1">Nucleus</location>
    </subcellularLocation>
</comment>
<keyword evidence="2" id="KW-0156">Chromatin regulator</keyword>
<feature type="domain" description="MSL3 chromodomain-like" evidence="7">
    <location>
        <begin position="31"/>
        <end position="92"/>
    </location>
</feature>
<dbReference type="RefSeq" id="XP_021852754.1">
    <property type="nucleotide sequence ID" value="XM_021997062.2"/>
</dbReference>
<evidence type="ECO:0000256" key="5">
    <source>
        <dbReference type="ARBA" id="ARBA00023242"/>
    </source>
</evidence>
<evidence type="ECO:0000256" key="1">
    <source>
        <dbReference type="ARBA" id="ARBA00004123"/>
    </source>
</evidence>
<dbReference type="Proteomes" id="UP000813463">
    <property type="component" value="Chromosome 3"/>
</dbReference>
<dbReference type="GO" id="GO:0005634">
    <property type="term" value="C:nucleus"/>
    <property type="evidence" value="ECO:0007669"/>
    <property type="project" value="UniProtKB-SubCell"/>
</dbReference>
<name>A0A9R0IR60_SPIOL</name>
<dbReference type="Pfam" id="PF05712">
    <property type="entry name" value="MRG"/>
    <property type="match status" value="1"/>
</dbReference>
<evidence type="ECO:0000313" key="8">
    <source>
        <dbReference type="Proteomes" id="UP000813463"/>
    </source>
</evidence>
<evidence type="ECO:0000256" key="4">
    <source>
        <dbReference type="ARBA" id="ARBA00023163"/>
    </source>
</evidence>
<keyword evidence="3" id="KW-0805">Transcription regulation</keyword>
<reference evidence="9" key="2">
    <citation type="submission" date="2025-08" db="UniProtKB">
        <authorList>
            <consortium name="RefSeq"/>
        </authorList>
    </citation>
    <scope>IDENTIFICATION</scope>
    <source>
        <tissue evidence="9">Leaf</tissue>
    </source>
</reference>
<dbReference type="InterPro" id="IPR038217">
    <property type="entry name" value="MRG_C_sf"/>
</dbReference>
<dbReference type="FunFam" id="1.10.274.30:FF:000005">
    <property type="entry name" value="Chromatin modification-related protein EAF3"/>
    <property type="match status" value="1"/>
</dbReference>
<dbReference type="InterPro" id="IPR008676">
    <property type="entry name" value="MRG"/>
</dbReference>
<evidence type="ECO:0000259" key="6">
    <source>
        <dbReference type="Pfam" id="PF05712"/>
    </source>
</evidence>
<evidence type="ECO:0000256" key="3">
    <source>
        <dbReference type="ARBA" id="ARBA00023015"/>
    </source>
</evidence>
<keyword evidence="4" id="KW-0804">Transcription</keyword>
<dbReference type="GO" id="GO:0000123">
    <property type="term" value="C:histone acetyltransferase complex"/>
    <property type="evidence" value="ECO:0000318"/>
    <property type="project" value="GO_Central"/>
</dbReference>
<dbReference type="PANTHER" id="PTHR10880">
    <property type="entry name" value="MORTALITY FACTOR 4-LIKE PROTEIN"/>
    <property type="match status" value="1"/>
</dbReference>
<dbReference type="GO" id="GO:0048586">
    <property type="term" value="P:regulation of long-day photoperiodism, flowering"/>
    <property type="evidence" value="ECO:0007669"/>
    <property type="project" value="UniProtKB-ARBA"/>
</dbReference>
<dbReference type="OrthoDB" id="124855at2759"/>
<reference evidence="8" key="1">
    <citation type="journal article" date="2021" name="Nat. Commun.">
        <title>Genomic analyses provide insights into spinach domestication and the genetic basis of agronomic traits.</title>
        <authorList>
            <person name="Cai X."/>
            <person name="Sun X."/>
            <person name="Xu C."/>
            <person name="Sun H."/>
            <person name="Wang X."/>
            <person name="Ge C."/>
            <person name="Zhang Z."/>
            <person name="Wang Q."/>
            <person name="Fei Z."/>
            <person name="Jiao C."/>
            <person name="Wang Q."/>
        </authorList>
    </citation>
    <scope>NUCLEOTIDE SEQUENCE [LARGE SCALE GENOMIC DNA]</scope>
    <source>
        <strain evidence="8">cv. Varoflay</strain>
    </source>
</reference>
<dbReference type="Gene3D" id="1.10.274.30">
    <property type="entry name" value="MRG domain"/>
    <property type="match status" value="1"/>
</dbReference>
<dbReference type="SUPFAM" id="SSF54160">
    <property type="entry name" value="Chromo domain-like"/>
    <property type="match status" value="1"/>
</dbReference>
<dbReference type="PROSITE" id="PS51640">
    <property type="entry name" value="MRG"/>
    <property type="match status" value="1"/>
</dbReference>
<dbReference type="KEGG" id="soe:110792246"/>
<dbReference type="PANTHER" id="PTHR10880:SF44">
    <property type="entry name" value="PROTEIN MRG2"/>
    <property type="match status" value="1"/>
</dbReference>
<dbReference type="Gene3D" id="2.30.30.140">
    <property type="match status" value="1"/>
</dbReference>
<evidence type="ECO:0000259" key="7">
    <source>
        <dbReference type="Pfam" id="PF22732"/>
    </source>
</evidence>
<sequence length="314" mass="36139">MTNPAEAETISAAGGTAQHFLQAQPSFPCPFAEGERVIASHGEFLYKAKVVKVKSEDGWLFYVHYMGWKKSWDEWVKVDRLMKYTDENLQKVSQTAEGVKAGYLYPSKFGAFDAGGKKHKKDSALLCRKRKRKHNMLKGKFNESEEKIINISVPLTLKKQLIADFVFIKQTGKLVKLPRTPNVNDITEKYLDYRRKKDLVMSTSLGEILSGLCAYFNKALPMMLLYNNERQQYQEAINENTSPSRVYGAEHLLRLFVKLPALLYDLNIEEETLRNLLGNIHDFLKFLQMHQSVFFLPTYDVPEHTPRSTDIECN</sequence>
<keyword evidence="8" id="KW-1185">Reference proteome</keyword>
<proteinExistence type="predicted"/>
<evidence type="ECO:0000256" key="2">
    <source>
        <dbReference type="ARBA" id="ARBA00022853"/>
    </source>
</evidence>
<protein>
    <submittedName>
        <fullName evidence="9">Protein MRG1 isoform X1</fullName>
    </submittedName>
</protein>